<feature type="binding site" evidence="14">
    <location>
        <position position="189"/>
    </location>
    <ligand>
        <name>FAD</name>
        <dbReference type="ChEBI" id="CHEBI:57692"/>
    </ligand>
</feature>
<proteinExistence type="inferred from homology"/>
<evidence type="ECO:0000256" key="11">
    <source>
        <dbReference type="ARBA" id="ARBA00023140"/>
    </source>
</evidence>
<evidence type="ECO:0000259" key="15">
    <source>
        <dbReference type="Pfam" id="PF01756"/>
    </source>
</evidence>
<comment type="cofactor">
    <cofactor evidence="2">
        <name>FAD</name>
        <dbReference type="ChEBI" id="CHEBI:57692"/>
    </cofactor>
</comment>
<sequence>MSSPDFVKHLRPAVPGNPVLESERSKSMLNVAGLSKTIYGEDYLVRQAHILQLIQSNPLFNKSQQLNLSRIDRFKLILLRAKTLRRMTLEHKWSEDDFKMAEYLVDDIHPYVLHNGMFTVTVREQGSDAQRAKWMPLIENWEITGCYAQTELGHGSNVRGLETVATYDPKTKEFVLHSPTLTASKWWNGGMGKLATHAIVVAQLLVPKGSDFQYCGILPFFVQIRDSQTRKPLPGIVVGDIGPKYGYPGMDNGFMLFNQHRIPFEALLSRYSRINPDTNQFEASPNPSVAYGSMTFIRYLIIMQARTSLARAVTIAIRYTSIRRQFNREQQGLKTKKHNNLPSTNEESAVLDYSTVQIRLFPLLASAFAFHYSAKAIHALYHQNRQNVDERDDFSLLAELHLATTGLKSLCTDIAAGGIETCRRSLGGHGFGGASGFINLNNDYLSRPTVEGDNWMITQQTAKALIKLVKTVIESPSEVPDFLTAQNLVRYKNSKMETVKSNLLTTPDDIVEAFATRAAYLSFKAYERAEKEKKPWDFLLLQMRKLSIAHTQFILVHNFLHGIRADFGTSLQSEEGKIFLKLFELFSLYTISNEQRDFDSAAGLGGDQIDQLEPRIMALMQEIRPHAVRLVDAWAIPDFLLDSALGRADGHVYEDLYHRASSCNPMNDLVMNHDYRVDEAELGSNDGISILAKL</sequence>
<dbReference type="SUPFAM" id="SSF56645">
    <property type="entry name" value="Acyl-CoA dehydrogenase NM domain-like"/>
    <property type="match status" value="1"/>
</dbReference>
<keyword evidence="8" id="KW-0276">Fatty acid metabolism</keyword>
<comment type="subcellular location">
    <subcellularLocation>
        <location evidence="3">Peroxisome</location>
    </subcellularLocation>
</comment>
<evidence type="ECO:0000256" key="2">
    <source>
        <dbReference type="ARBA" id="ARBA00001974"/>
    </source>
</evidence>
<dbReference type="GO" id="GO:0055088">
    <property type="term" value="P:lipid homeostasis"/>
    <property type="evidence" value="ECO:0007669"/>
    <property type="project" value="TreeGrafter"/>
</dbReference>
<dbReference type="GO" id="GO:0005777">
    <property type="term" value="C:peroxisome"/>
    <property type="evidence" value="ECO:0007669"/>
    <property type="project" value="UniProtKB-SubCell"/>
</dbReference>
<feature type="domain" description="Acyl-CoA oxidase C-alpha1" evidence="17">
    <location>
        <begin position="291"/>
        <end position="466"/>
    </location>
</feature>
<evidence type="ECO:0000259" key="17">
    <source>
        <dbReference type="Pfam" id="PF22924"/>
    </source>
</evidence>
<evidence type="ECO:0000313" key="19">
    <source>
        <dbReference type="Proteomes" id="UP000288859"/>
    </source>
</evidence>
<dbReference type="OrthoDB" id="538336at2759"/>
<evidence type="ECO:0000313" key="18">
    <source>
        <dbReference type="EMBL" id="RVX75128.1"/>
    </source>
</evidence>
<evidence type="ECO:0000256" key="5">
    <source>
        <dbReference type="ARBA" id="ARBA00006288"/>
    </source>
</evidence>
<evidence type="ECO:0000256" key="9">
    <source>
        <dbReference type="ARBA" id="ARBA00023002"/>
    </source>
</evidence>
<dbReference type="InterPro" id="IPR012258">
    <property type="entry name" value="Acyl-CoA_oxidase"/>
</dbReference>
<evidence type="ECO:0000256" key="6">
    <source>
        <dbReference type="ARBA" id="ARBA00022630"/>
    </source>
</evidence>
<dbReference type="GO" id="GO:0005504">
    <property type="term" value="F:fatty acid binding"/>
    <property type="evidence" value="ECO:0007669"/>
    <property type="project" value="TreeGrafter"/>
</dbReference>
<protein>
    <recommendedName>
        <fullName evidence="12">Acyl-coenzyme A oxidase</fullName>
    </recommendedName>
</protein>
<evidence type="ECO:0000256" key="3">
    <source>
        <dbReference type="ARBA" id="ARBA00004275"/>
    </source>
</evidence>
<evidence type="ECO:0000256" key="8">
    <source>
        <dbReference type="ARBA" id="ARBA00022832"/>
    </source>
</evidence>
<dbReference type="Gene3D" id="2.40.110.10">
    <property type="entry name" value="Butyryl-CoA Dehydrogenase, subunit A, domain 2"/>
    <property type="match status" value="1"/>
</dbReference>
<keyword evidence="7 12" id="KW-0274">FAD</keyword>
<dbReference type="InterPro" id="IPR029320">
    <property type="entry name" value="Acyl-CoA_ox_N"/>
</dbReference>
<dbReference type="PANTHER" id="PTHR10909">
    <property type="entry name" value="ELECTRON TRANSPORT OXIDOREDUCTASE"/>
    <property type="match status" value="1"/>
</dbReference>
<dbReference type="InterPro" id="IPR036250">
    <property type="entry name" value="AcylCo_DH-like_C"/>
</dbReference>
<accession>A0A438NHC8</accession>
<evidence type="ECO:0000256" key="14">
    <source>
        <dbReference type="PIRSR" id="PIRSR000168-2"/>
    </source>
</evidence>
<keyword evidence="9" id="KW-0560">Oxidoreductase</keyword>
<evidence type="ECO:0000256" key="4">
    <source>
        <dbReference type="ARBA" id="ARBA00004846"/>
    </source>
</evidence>
<reference evidence="18 19" key="1">
    <citation type="submission" date="2017-03" db="EMBL/GenBank/DDBJ databases">
        <title>Genomes of endolithic fungi from Antarctica.</title>
        <authorList>
            <person name="Coleine C."/>
            <person name="Masonjones S."/>
            <person name="Stajich J.E."/>
        </authorList>
    </citation>
    <scope>NUCLEOTIDE SEQUENCE [LARGE SCALE GENOMIC DNA]</scope>
    <source>
        <strain evidence="18 19">CCFEE 6314</strain>
    </source>
</reference>
<dbReference type="InterPro" id="IPR002655">
    <property type="entry name" value="Acyl-CoA_oxidase_C"/>
</dbReference>
<feature type="domain" description="Acyl-CoA oxidase C-terminal" evidence="15">
    <location>
        <begin position="507"/>
        <end position="674"/>
    </location>
</feature>
<keyword evidence="11" id="KW-0576">Peroxisome</keyword>
<organism evidence="18 19">
    <name type="scientific">Exophiala mesophila</name>
    <name type="common">Black yeast-like fungus</name>
    <dbReference type="NCBI Taxonomy" id="212818"/>
    <lineage>
        <taxon>Eukaryota</taxon>
        <taxon>Fungi</taxon>
        <taxon>Dikarya</taxon>
        <taxon>Ascomycota</taxon>
        <taxon>Pezizomycotina</taxon>
        <taxon>Eurotiomycetes</taxon>
        <taxon>Chaetothyriomycetidae</taxon>
        <taxon>Chaetothyriales</taxon>
        <taxon>Herpotrichiellaceae</taxon>
        <taxon>Exophiala</taxon>
    </lineage>
</organism>
<feature type="domain" description="Acyl-coenzyme A oxidase N-terminal" evidence="16">
    <location>
        <begin position="32"/>
        <end position="143"/>
    </location>
</feature>
<dbReference type="FunFam" id="1.20.140.10:FF:000013">
    <property type="entry name" value="Acyl-coenzyme A oxidase"/>
    <property type="match status" value="1"/>
</dbReference>
<evidence type="ECO:0000256" key="10">
    <source>
        <dbReference type="ARBA" id="ARBA00023098"/>
    </source>
</evidence>
<comment type="catalytic activity">
    <reaction evidence="1">
        <text>a 2,3-saturated acyl-CoA + O2 = a (2E)-enoyl-CoA + H2O2</text>
        <dbReference type="Rhea" id="RHEA:38959"/>
        <dbReference type="ChEBI" id="CHEBI:15379"/>
        <dbReference type="ChEBI" id="CHEBI:16240"/>
        <dbReference type="ChEBI" id="CHEBI:58856"/>
        <dbReference type="ChEBI" id="CHEBI:65111"/>
        <dbReference type="EC" id="1.3.3.6"/>
    </reaction>
</comment>
<dbReference type="GO" id="GO:0033540">
    <property type="term" value="P:fatty acid beta-oxidation using acyl-CoA oxidase"/>
    <property type="evidence" value="ECO:0007669"/>
    <property type="project" value="UniProtKB-UniPathway"/>
</dbReference>
<evidence type="ECO:0000256" key="1">
    <source>
        <dbReference type="ARBA" id="ARBA00001201"/>
    </source>
</evidence>
<comment type="similarity">
    <text evidence="5 12">Belongs to the acyl-CoA oxidase family.</text>
</comment>
<dbReference type="InterPro" id="IPR055060">
    <property type="entry name" value="ACOX_C_alpha1"/>
</dbReference>
<dbReference type="InterPro" id="IPR009100">
    <property type="entry name" value="AcylCoA_DH/oxidase_NM_dom_sf"/>
</dbReference>
<dbReference type="FunFam" id="1.20.140.10:FF:000015">
    <property type="entry name" value="Acyl-coenzyme A oxidase"/>
    <property type="match status" value="1"/>
</dbReference>
<dbReference type="Pfam" id="PF14749">
    <property type="entry name" value="Acyl-CoA_ox_N"/>
    <property type="match status" value="1"/>
</dbReference>
<feature type="binding site" evidence="14">
    <location>
        <position position="150"/>
    </location>
    <ligand>
        <name>FAD</name>
        <dbReference type="ChEBI" id="CHEBI:57692"/>
    </ligand>
</feature>
<keyword evidence="6 12" id="KW-0285">Flavoprotein</keyword>
<dbReference type="FunFam" id="2.40.110.10:FF:000003">
    <property type="entry name" value="Acyl-coenzyme A oxidase"/>
    <property type="match status" value="1"/>
</dbReference>
<dbReference type="Pfam" id="PF01756">
    <property type="entry name" value="ACOX"/>
    <property type="match status" value="1"/>
</dbReference>
<gene>
    <name evidence="18" type="ORF">B0A52_01405</name>
</gene>
<evidence type="ECO:0000256" key="7">
    <source>
        <dbReference type="ARBA" id="ARBA00022827"/>
    </source>
</evidence>
<dbReference type="VEuPathDB" id="FungiDB:PV10_00645"/>
<dbReference type="UniPathway" id="UPA00661"/>
<dbReference type="SUPFAM" id="SSF47203">
    <property type="entry name" value="Acyl-CoA dehydrogenase C-terminal domain-like"/>
    <property type="match status" value="2"/>
</dbReference>
<dbReference type="Proteomes" id="UP000288859">
    <property type="component" value="Unassembled WGS sequence"/>
</dbReference>
<name>A0A438NHC8_EXOME</name>
<dbReference type="Gene3D" id="1.10.540.10">
    <property type="entry name" value="Acyl-CoA dehydrogenase/oxidase, N-terminal domain"/>
    <property type="match status" value="1"/>
</dbReference>
<dbReference type="GO" id="GO:0003997">
    <property type="term" value="F:acyl-CoA oxidase activity"/>
    <property type="evidence" value="ECO:0007669"/>
    <property type="project" value="UniProtKB-EC"/>
</dbReference>
<dbReference type="Pfam" id="PF22924">
    <property type="entry name" value="ACOX_C_alpha1"/>
    <property type="match status" value="1"/>
</dbReference>
<keyword evidence="10" id="KW-0443">Lipid metabolism</keyword>
<dbReference type="GO" id="GO:0071949">
    <property type="term" value="F:FAD binding"/>
    <property type="evidence" value="ECO:0007669"/>
    <property type="project" value="InterPro"/>
</dbReference>
<evidence type="ECO:0000259" key="16">
    <source>
        <dbReference type="Pfam" id="PF14749"/>
    </source>
</evidence>
<comment type="caution">
    <text evidence="18">The sequence shown here is derived from an EMBL/GenBank/DDBJ whole genome shotgun (WGS) entry which is preliminary data.</text>
</comment>
<feature type="active site" description="Proton acceptor" evidence="13">
    <location>
        <position position="451"/>
    </location>
</feature>
<dbReference type="Gene3D" id="1.20.140.10">
    <property type="entry name" value="Butyryl-CoA Dehydrogenase, subunit A, domain 3"/>
    <property type="match status" value="2"/>
</dbReference>
<evidence type="ECO:0000256" key="12">
    <source>
        <dbReference type="PIRNR" id="PIRNR000168"/>
    </source>
</evidence>
<dbReference type="InterPro" id="IPR046373">
    <property type="entry name" value="Acyl-CoA_Oxase/DH_mid-dom_sf"/>
</dbReference>
<evidence type="ECO:0000256" key="13">
    <source>
        <dbReference type="PIRSR" id="PIRSR000168-1"/>
    </source>
</evidence>
<dbReference type="PIRSF" id="PIRSF000168">
    <property type="entry name" value="Acyl-CoA_oxidase"/>
    <property type="match status" value="1"/>
</dbReference>
<comment type="pathway">
    <text evidence="4">Lipid metabolism; peroxisomal fatty acid beta-oxidation.</text>
</comment>
<dbReference type="EMBL" id="NAJM01000003">
    <property type="protein sequence ID" value="RVX75128.1"/>
    <property type="molecule type" value="Genomic_DNA"/>
</dbReference>
<dbReference type="PANTHER" id="PTHR10909:SF250">
    <property type="entry name" value="PEROXISOMAL ACYL-COENZYME A OXIDASE 1"/>
    <property type="match status" value="1"/>
</dbReference>
<dbReference type="InterPro" id="IPR037069">
    <property type="entry name" value="AcylCoA_DH/ox_N_sf"/>
</dbReference>
<dbReference type="AlphaFoldDB" id="A0A438NHC8"/>